<comment type="catalytic activity">
    <reaction evidence="1">
        <text>D-glucarate = 5-dehydro-4-deoxy-D-glucarate + H2O</text>
        <dbReference type="Rhea" id="RHEA:14573"/>
        <dbReference type="ChEBI" id="CHEBI:15377"/>
        <dbReference type="ChEBI" id="CHEBI:30612"/>
        <dbReference type="ChEBI" id="CHEBI:42819"/>
        <dbReference type="EC" id="4.2.1.40"/>
    </reaction>
</comment>
<reference evidence="10 11" key="1">
    <citation type="submission" date="2024-07" db="EMBL/GenBank/DDBJ databases">
        <title>Section-level genome sequencing and comparative genomics of Aspergillus sections Usti and Cavernicolus.</title>
        <authorList>
            <consortium name="Lawrence Berkeley National Laboratory"/>
            <person name="Nybo J.L."/>
            <person name="Vesth T.C."/>
            <person name="Theobald S."/>
            <person name="Frisvad J.C."/>
            <person name="Larsen T.O."/>
            <person name="Kjaerboelling I."/>
            <person name="Rothschild-Mancinelli K."/>
            <person name="Lyhne E.K."/>
            <person name="Kogle M.E."/>
            <person name="Barry K."/>
            <person name="Clum A."/>
            <person name="Na H."/>
            <person name="Ledsgaard L."/>
            <person name="Lin J."/>
            <person name="Lipzen A."/>
            <person name="Kuo A."/>
            <person name="Riley R."/>
            <person name="Mondo S."/>
            <person name="Labutti K."/>
            <person name="Haridas S."/>
            <person name="Pangalinan J."/>
            <person name="Salamov A.A."/>
            <person name="Simmons B.A."/>
            <person name="Magnuson J.K."/>
            <person name="Chen J."/>
            <person name="Drula E."/>
            <person name="Henrissat B."/>
            <person name="Wiebenga A."/>
            <person name="Lubbers R.J."/>
            <person name="Gomes A.C."/>
            <person name="Makela M.R."/>
            <person name="Stajich J."/>
            <person name="Grigoriev I.V."/>
            <person name="Mortensen U.H."/>
            <person name="De Vries R.P."/>
            <person name="Baker S.E."/>
            <person name="Andersen M.R."/>
        </authorList>
    </citation>
    <scope>NUCLEOTIDE SEQUENCE [LARGE SCALE GENOMIC DNA]</scope>
    <source>
        <strain evidence="10 11">CBS 209.92</strain>
    </source>
</reference>
<dbReference type="InterPro" id="IPR013342">
    <property type="entry name" value="Mandelate_racemase_C"/>
</dbReference>
<dbReference type="EC" id="4.2.1.40" evidence="5"/>
<name>A0ABR4FVB3_9EURO</name>
<accession>A0ABR4FVB3</accession>
<dbReference type="PANTHER" id="PTHR48080">
    <property type="entry name" value="D-GALACTONATE DEHYDRATASE-RELATED"/>
    <property type="match status" value="1"/>
</dbReference>
<keyword evidence="7" id="KW-0460">Magnesium</keyword>
<dbReference type="InterPro" id="IPR029017">
    <property type="entry name" value="Enolase-like_N"/>
</dbReference>
<dbReference type="SFLD" id="SFLDS00001">
    <property type="entry name" value="Enolase"/>
    <property type="match status" value="1"/>
</dbReference>
<evidence type="ECO:0000256" key="1">
    <source>
        <dbReference type="ARBA" id="ARBA00001426"/>
    </source>
</evidence>
<dbReference type="CDD" id="cd03323">
    <property type="entry name" value="D-glucarate_dehydratase"/>
    <property type="match status" value="1"/>
</dbReference>
<evidence type="ECO:0000256" key="6">
    <source>
        <dbReference type="ARBA" id="ARBA00022723"/>
    </source>
</evidence>
<comment type="similarity">
    <text evidence="4">Belongs to the mandelate racemase/muconate lactonizing enzyme family. GlucD subfamily.</text>
</comment>
<evidence type="ECO:0000256" key="8">
    <source>
        <dbReference type="ARBA" id="ARBA00023239"/>
    </source>
</evidence>
<evidence type="ECO:0000313" key="10">
    <source>
        <dbReference type="EMBL" id="KAL2787196.1"/>
    </source>
</evidence>
<evidence type="ECO:0000256" key="3">
    <source>
        <dbReference type="ARBA" id="ARBA00005183"/>
    </source>
</evidence>
<evidence type="ECO:0000256" key="2">
    <source>
        <dbReference type="ARBA" id="ARBA00001946"/>
    </source>
</evidence>
<dbReference type="SUPFAM" id="SSF54826">
    <property type="entry name" value="Enolase N-terminal domain-like"/>
    <property type="match status" value="1"/>
</dbReference>
<keyword evidence="6" id="KW-0479">Metal-binding</keyword>
<dbReference type="InterPro" id="IPR029065">
    <property type="entry name" value="Enolase_C-like"/>
</dbReference>
<organism evidence="10 11">
    <name type="scientific">Aspergillus keveii</name>
    <dbReference type="NCBI Taxonomy" id="714993"/>
    <lineage>
        <taxon>Eukaryota</taxon>
        <taxon>Fungi</taxon>
        <taxon>Dikarya</taxon>
        <taxon>Ascomycota</taxon>
        <taxon>Pezizomycotina</taxon>
        <taxon>Eurotiomycetes</taxon>
        <taxon>Eurotiomycetidae</taxon>
        <taxon>Eurotiales</taxon>
        <taxon>Aspergillaceae</taxon>
        <taxon>Aspergillus</taxon>
        <taxon>Aspergillus subgen. Nidulantes</taxon>
    </lineage>
</organism>
<dbReference type="SMART" id="SM00922">
    <property type="entry name" value="MR_MLE"/>
    <property type="match status" value="1"/>
</dbReference>
<dbReference type="InterPro" id="IPR036849">
    <property type="entry name" value="Enolase-like_C_sf"/>
</dbReference>
<dbReference type="PANTHER" id="PTHR48080:SF4">
    <property type="entry name" value="GLUCARATE DEHYDRATASE"/>
    <property type="match status" value="1"/>
</dbReference>
<dbReference type="Proteomes" id="UP001610563">
    <property type="component" value="Unassembled WGS sequence"/>
</dbReference>
<evidence type="ECO:0000313" key="11">
    <source>
        <dbReference type="Proteomes" id="UP001610563"/>
    </source>
</evidence>
<dbReference type="InterPro" id="IPR034598">
    <property type="entry name" value="GlucD-like"/>
</dbReference>
<dbReference type="SUPFAM" id="SSF51604">
    <property type="entry name" value="Enolase C-terminal domain-like"/>
    <property type="match status" value="1"/>
</dbReference>
<dbReference type="SFLD" id="SFLDG00055">
    <property type="entry name" value="glucarate_dehydratase"/>
    <property type="match status" value="1"/>
</dbReference>
<dbReference type="Pfam" id="PF13378">
    <property type="entry name" value="MR_MLE_C"/>
    <property type="match status" value="1"/>
</dbReference>
<protein>
    <recommendedName>
        <fullName evidence="5">glucarate dehydratase</fullName>
        <ecNumber evidence="5">4.2.1.40</ecNumber>
    </recommendedName>
</protein>
<sequence length="423" mass="46111">MSITIREIVITPVAFHDMPLLNSVGVHEPFALRSIIEVITDTTYGLGESYGDSAHLDRLQKAADKIKAAEISVYDTNTIYKLCVDSLTGDESTGGDGMAGMVTTASVADKVFSPFEVACLDIQGKLAGISVSALLGGRVRDNVQYSAYLFYKWAGHPGDADDEYGAALDPEGLVRQARKIIDEYGFKAIKLKGGVFPPADEVAAIKVLHAAFPDVPLRLDPNAAWTVETSKWVAKELEGIVEYLEDPAPEIEGMAAVAAEASMPLATNMAVVAFSHLPLSIAQNAVQVVLSDHHFWGGLRKSQTLASICATWGMRLSMHSNSHLGISLAAMTHLASATPNLDYACDTHWPWKRRDEDVVVDGALKWADGGVVVPTAPGLGVELDREKLARLHKQYHDCGIRKRDDTTYMRRFKPEFSPHIPRW</sequence>
<dbReference type="Gene3D" id="3.30.390.10">
    <property type="entry name" value="Enolase-like, N-terminal domain"/>
    <property type="match status" value="1"/>
</dbReference>
<evidence type="ECO:0000256" key="4">
    <source>
        <dbReference type="ARBA" id="ARBA00009938"/>
    </source>
</evidence>
<comment type="pathway">
    <text evidence="3">Carbohydrate acid metabolism; D-glucarate degradation; 2,5-dioxopentanoate from D-glucarate: step 1/2.</text>
</comment>
<comment type="cofactor">
    <cofactor evidence="2">
        <name>Mg(2+)</name>
        <dbReference type="ChEBI" id="CHEBI:18420"/>
    </cofactor>
</comment>
<dbReference type="InterPro" id="IPR034593">
    <property type="entry name" value="DgoD-like"/>
</dbReference>
<keyword evidence="11" id="KW-1185">Reference proteome</keyword>
<evidence type="ECO:0000256" key="7">
    <source>
        <dbReference type="ARBA" id="ARBA00022842"/>
    </source>
</evidence>
<evidence type="ECO:0000259" key="9">
    <source>
        <dbReference type="SMART" id="SM00922"/>
    </source>
</evidence>
<evidence type="ECO:0000256" key="5">
    <source>
        <dbReference type="ARBA" id="ARBA00011973"/>
    </source>
</evidence>
<comment type="caution">
    <text evidence="10">The sequence shown here is derived from an EMBL/GenBank/DDBJ whole genome shotgun (WGS) entry which is preliminary data.</text>
</comment>
<feature type="domain" description="Mandelate racemase/muconate lactonizing enzyme C-terminal" evidence="9">
    <location>
        <begin position="170"/>
        <end position="264"/>
    </location>
</feature>
<dbReference type="Gene3D" id="3.20.20.120">
    <property type="entry name" value="Enolase-like C-terminal domain"/>
    <property type="match status" value="1"/>
</dbReference>
<proteinExistence type="inferred from homology"/>
<dbReference type="EMBL" id="JBFTWV010000102">
    <property type="protein sequence ID" value="KAL2787196.1"/>
    <property type="molecule type" value="Genomic_DNA"/>
</dbReference>
<gene>
    <name evidence="10" type="ORF">BJX66DRAFT_341472</name>
</gene>
<keyword evidence="8" id="KW-0456">Lyase</keyword>